<feature type="region of interest" description="Disordered" evidence="1">
    <location>
        <begin position="618"/>
        <end position="637"/>
    </location>
</feature>
<feature type="region of interest" description="Disordered" evidence="1">
    <location>
        <begin position="849"/>
        <end position="950"/>
    </location>
</feature>
<comment type="caution">
    <text evidence="2">The sequence shown here is derived from an EMBL/GenBank/DDBJ whole genome shotgun (WGS) entry which is preliminary data.</text>
</comment>
<feature type="compositionally biased region" description="Polar residues" evidence="1">
    <location>
        <begin position="859"/>
        <end position="877"/>
    </location>
</feature>
<feature type="region of interest" description="Disordered" evidence="1">
    <location>
        <begin position="650"/>
        <end position="671"/>
    </location>
</feature>
<protein>
    <submittedName>
        <fullName evidence="2">Uncharacterized protein</fullName>
    </submittedName>
</protein>
<feature type="compositionally biased region" description="Polar residues" evidence="1">
    <location>
        <begin position="1038"/>
        <end position="1049"/>
    </location>
</feature>
<feature type="region of interest" description="Disordered" evidence="1">
    <location>
        <begin position="751"/>
        <end position="809"/>
    </location>
</feature>
<proteinExistence type="predicted"/>
<feature type="region of interest" description="Disordered" evidence="1">
    <location>
        <begin position="93"/>
        <end position="142"/>
    </location>
</feature>
<feature type="region of interest" description="Disordered" evidence="1">
    <location>
        <begin position="1017"/>
        <end position="1149"/>
    </location>
</feature>
<accession>A0ABY6UMQ5</accession>
<feature type="compositionally biased region" description="Polar residues" evidence="1">
    <location>
        <begin position="764"/>
        <end position="774"/>
    </location>
</feature>
<dbReference type="Proteomes" id="UP000766486">
    <property type="component" value="Unassembled WGS sequence"/>
</dbReference>
<feature type="compositionally biased region" description="Basic and acidic residues" evidence="1">
    <location>
        <begin position="391"/>
        <end position="402"/>
    </location>
</feature>
<feature type="compositionally biased region" description="Low complexity" evidence="1">
    <location>
        <begin position="775"/>
        <end position="794"/>
    </location>
</feature>
<evidence type="ECO:0000313" key="3">
    <source>
        <dbReference type="Proteomes" id="UP000766486"/>
    </source>
</evidence>
<keyword evidence="3" id="KW-1185">Reference proteome</keyword>
<organism evidence="2 3">
    <name type="scientific">Bionectria ochroleuca</name>
    <name type="common">Gliocladium roseum</name>
    <dbReference type="NCBI Taxonomy" id="29856"/>
    <lineage>
        <taxon>Eukaryota</taxon>
        <taxon>Fungi</taxon>
        <taxon>Dikarya</taxon>
        <taxon>Ascomycota</taxon>
        <taxon>Pezizomycotina</taxon>
        <taxon>Sordariomycetes</taxon>
        <taxon>Hypocreomycetidae</taxon>
        <taxon>Hypocreales</taxon>
        <taxon>Bionectriaceae</taxon>
        <taxon>Clonostachys</taxon>
    </lineage>
</organism>
<dbReference type="EMBL" id="CABFNS010000830">
    <property type="protein sequence ID" value="VUC31293.1"/>
    <property type="molecule type" value="Genomic_DNA"/>
</dbReference>
<name>A0ABY6UMQ5_BIOOC</name>
<gene>
    <name evidence="2" type="ORF">CLO192961_LOCUS300604</name>
</gene>
<feature type="compositionally biased region" description="Low complexity" evidence="1">
    <location>
        <begin position="113"/>
        <end position="136"/>
    </location>
</feature>
<evidence type="ECO:0000256" key="1">
    <source>
        <dbReference type="SAM" id="MobiDB-lite"/>
    </source>
</evidence>
<evidence type="ECO:0000313" key="2">
    <source>
        <dbReference type="EMBL" id="VUC31293.1"/>
    </source>
</evidence>
<feature type="region of interest" description="Disordered" evidence="1">
    <location>
        <begin position="390"/>
        <end position="409"/>
    </location>
</feature>
<sequence length="1149" mass="127310">MTLNDVPLRPKRPAMPGTYSRGLNIGKPGPSSGTNCHIQGPLPVGTETSGSGSPIIGPPEQPEKVQDQHLMKNRVESLNNFQARFATYPDTFHAPSSSTSSDFHKSESGASYSTELSTAPSTSPSPSSTSQRLPLPEVKDDECLSLETHVGNQLTTRDDPYRNPIQIPGCLPPTFVYPHSSSSIRESYHNRFREVVNLFRRNTYEDPKLRESMRFIDYTLKLCGTSPADARPSILAFCRKSDFKALNRLLTNKELKYQYCLRRSSWRPSWLGQETAASATSDKPLFNLYFWRQGRPRSLFWGQYQAKVHESRSESYPEKAGRPLICGSIVEIRNKDIQFSTLGCTLQIGSEWYTTTARHAFRHAFRPPASVGLLDTDPEPTASITKLSIEPGKECDQTHGSDTDPSDVDAEDYLVDDIEYESLPDDDEEDDWDEQETQIALDSYWDKINATHRKSQDETVDEAPVIFITSEDLDKSGDLDLDWALLKWEKRNDYMWVPNTYNSPSLPSSIFLSKIAQSQPEKETPVLVLTSRQSPRYGVLQAGIAMLGGISGRQSSVAWSVSLNEKRSLTYGDSGALVVDALTNDIYGHVIGSNPLGEIYISPFVSVLHQIRQRFPGQVPSLPEPSKTETNTSATTDDIIELYNSLPKGKGLATSSDSSEPRWTSTPNSKNVRFQHDSIEEVAEEDFEESQFETRVGGDPYLRVTRVHPYPDEPRVAANFGVARNAHSTESHFETDFGANGLQAFQVGDQRAPLGPIRPPENMTPISEVSGSSQPARPTASSKSRPSSASSNTSVYRPTSGSPLPPRDAYYQQTRNSRVTSLDATNRHSDVLSFGAVPIATVTNPRAMRHINSPHPQFEQPSNTQRLYQRHSSSGQFLSPGRHDRSEPPYRSRYENRTENQSERDNSIDRPAPAHYHGPGRDVSTLREPQGEPTHSGYVSEGQDSHTEKLDDGAILDILGGVRPRDDSSRTEPVDLRVVHAFPDDEGNVAPAARYSAHVGNSIPLTVDALWRARAARASGANRRSTTSYATSQSSASIRTSRTSQSYDTDITAPSEYGGSEAGAIRSQRSSVNDEMAILSSRRSQRAPGVRQTLGDSLRRLRAQYNRSPPDGMFSSYDNPAPRRRPPTASDSAGDRGGPWNQHRDPNDA</sequence>
<feature type="compositionally biased region" description="Low complexity" evidence="1">
    <location>
        <begin position="1017"/>
        <end position="1037"/>
    </location>
</feature>
<feature type="non-terminal residue" evidence="2">
    <location>
        <position position="1149"/>
    </location>
</feature>
<feature type="compositionally biased region" description="Polar residues" evidence="1">
    <location>
        <begin position="653"/>
        <end position="671"/>
    </location>
</feature>
<feature type="region of interest" description="Disordered" evidence="1">
    <location>
        <begin position="1"/>
        <end position="65"/>
    </location>
</feature>
<feature type="compositionally biased region" description="Basic and acidic residues" evidence="1">
    <location>
        <begin position="881"/>
        <end position="908"/>
    </location>
</feature>
<reference evidence="2 3" key="1">
    <citation type="submission" date="2019-06" db="EMBL/GenBank/DDBJ databases">
        <authorList>
            <person name="Broberg M."/>
        </authorList>
    </citation>
    <scope>NUCLEOTIDE SEQUENCE [LARGE SCALE GENOMIC DNA]</scope>
</reference>